<dbReference type="Gene3D" id="3.40.50.2000">
    <property type="entry name" value="Glycogen Phosphorylase B"/>
    <property type="match status" value="1"/>
</dbReference>
<dbReference type="InterPro" id="IPR050481">
    <property type="entry name" value="UDP-glycosyltransf_plant"/>
</dbReference>
<sequence>MEFGHLFSTVELAKRLIHQDDCLSITVLCMKPPFFSGVDPYVESLAASNPSIHFIGLPHVDPPSSEVYNGPEGFISLFVESYKPHVRHALTHLMSPGSGADTVRVAGMVIDLFCTSMIDVANEFGIPSYLFFISTAGLLSLMLHFQHSILRFPLAPN</sequence>
<organism evidence="1 2">
    <name type="scientific">Nelumbo nucifera</name>
    <name type="common">Sacred lotus</name>
    <dbReference type="NCBI Taxonomy" id="4432"/>
    <lineage>
        <taxon>Eukaryota</taxon>
        <taxon>Viridiplantae</taxon>
        <taxon>Streptophyta</taxon>
        <taxon>Embryophyta</taxon>
        <taxon>Tracheophyta</taxon>
        <taxon>Spermatophyta</taxon>
        <taxon>Magnoliopsida</taxon>
        <taxon>Proteales</taxon>
        <taxon>Nelumbonaceae</taxon>
        <taxon>Nelumbo</taxon>
    </lineage>
</organism>
<protein>
    <submittedName>
        <fullName evidence="1">Uncharacterized protein</fullName>
    </submittedName>
</protein>
<proteinExistence type="predicted"/>
<evidence type="ECO:0000313" key="1">
    <source>
        <dbReference type="EMBL" id="DAD27437.1"/>
    </source>
</evidence>
<gene>
    <name evidence="1" type="ORF">HUJ06_028905</name>
</gene>
<dbReference type="SUPFAM" id="SSF53756">
    <property type="entry name" value="UDP-Glycosyltransferase/glycogen phosphorylase"/>
    <property type="match status" value="1"/>
</dbReference>
<dbReference type="AlphaFoldDB" id="A0A822Y4R6"/>
<name>A0A822Y4R6_NELNU</name>
<dbReference type="GO" id="GO:0035251">
    <property type="term" value="F:UDP-glucosyltransferase activity"/>
    <property type="evidence" value="ECO:0007669"/>
    <property type="project" value="InterPro"/>
</dbReference>
<dbReference type="PANTHER" id="PTHR48048:SF83">
    <property type="entry name" value="GLYCOSYLTRANSFERASE"/>
    <property type="match status" value="1"/>
</dbReference>
<dbReference type="PANTHER" id="PTHR48048">
    <property type="entry name" value="GLYCOSYLTRANSFERASE"/>
    <property type="match status" value="1"/>
</dbReference>
<keyword evidence="2" id="KW-1185">Reference proteome</keyword>
<dbReference type="Proteomes" id="UP000607653">
    <property type="component" value="Unassembled WGS sequence"/>
</dbReference>
<comment type="caution">
    <text evidence="1">The sequence shown here is derived from an EMBL/GenBank/DDBJ whole genome shotgun (WGS) entry which is preliminary data.</text>
</comment>
<accession>A0A822Y4R6</accession>
<reference evidence="1 2" key="1">
    <citation type="journal article" date="2020" name="Mol. Biol. Evol.">
        <title>Distinct Expression and Methylation Patterns for Genes with Different Fates following a Single Whole-Genome Duplication in Flowering Plants.</title>
        <authorList>
            <person name="Shi T."/>
            <person name="Rahmani R.S."/>
            <person name="Gugger P.F."/>
            <person name="Wang M."/>
            <person name="Li H."/>
            <person name="Zhang Y."/>
            <person name="Li Z."/>
            <person name="Wang Q."/>
            <person name="Van de Peer Y."/>
            <person name="Marchal K."/>
            <person name="Chen J."/>
        </authorList>
    </citation>
    <scope>NUCLEOTIDE SEQUENCE [LARGE SCALE GENOMIC DNA]</scope>
    <source>
        <tissue evidence="1">Leaf</tissue>
    </source>
</reference>
<evidence type="ECO:0000313" key="2">
    <source>
        <dbReference type="Proteomes" id="UP000607653"/>
    </source>
</evidence>
<dbReference type="EMBL" id="DUZY01000002">
    <property type="protein sequence ID" value="DAD27437.1"/>
    <property type="molecule type" value="Genomic_DNA"/>
</dbReference>